<keyword evidence="1" id="KW-0472">Membrane</keyword>
<evidence type="ECO:0000259" key="2">
    <source>
        <dbReference type="Pfam" id="PF06744"/>
    </source>
</evidence>
<dbReference type="Gene3D" id="3.40.50.300">
    <property type="entry name" value="P-loop containing nucleotide triphosphate hydrolases"/>
    <property type="match status" value="1"/>
</dbReference>
<dbReference type="PANTHER" id="PTHR36153">
    <property type="entry name" value="INNER MEMBRANE PROTEIN-RELATED"/>
    <property type="match status" value="1"/>
</dbReference>
<keyword evidence="7" id="KW-1185">Reference proteome</keyword>
<feature type="domain" description="Type VI secretion system component TssM1 helical" evidence="5">
    <location>
        <begin position="969"/>
        <end position="1070"/>
    </location>
</feature>
<dbReference type="Proteomes" id="UP001193501">
    <property type="component" value="Unassembled WGS sequence"/>
</dbReference>
<organism evidence="6 7">
    <name type="scientific">Stagnihabitans tardus</name>
    <dbReference type="NCBI Taxonomy" id="2699202"/>
    <lineage>
        <taxon>Bacteria</taxon>
        <taxon>Pseudomonadati</taxon>
        <taxon>Pseudomonadota</taxon>
        <taxon>Alphaproteobacteria</taxon>
        <taxon>Rhodobacterales</taxon>
        <taxon>Paracoccaceae</taxon>
        <taxon>Stagnihabitans</taxon>
    </lineage>
</organism>
<dbReference type="RefSeq" id="WP_168775639.1">
    <property type="nucleotide sequence ID" value="NZ_JAABNR010000013.1"/>
</dbReference>
<dbReference type="AlphaFoldDB" id="A0AAE5BX19"/>
<reference evidence="6" key="1">
    <citation type="submission" date="2020-01" db="EMBL/GenBank/DDBJ databases">
        <authorList>
            <person name="Chen W.-M."/>
        </authorList>
    </citation>
    <scope>NUCLEOTIDE SEQUENCE</scope>
    <source>
        <strain evidence="6">CYK-10</strain>
    </source>
</reference>
<dbReference type="Pfam" id="PF14331">
    <property type="entry name" value="IcmF-related_N"/>
    <property type="match status" value="1"/>
</dbReference>
<dbReference type="PANTHER" id="PTHR36153:SF1">
    <property type="entry name" value="TYPE VI SECRETION SYSTEM COMPONENT TSSM1"/>
    <property type="match status" value="1"/>
</dbReference>
<dbReference type="InterPro" id="IPR027417">
    <property type="entry name" value="P-loop_NTPase"/>
</dbReference>
<feature type="transmembrane region" description="Helical" evidence="1">
    <location>
        <begin position="7"/>
        <end position="32"/>
    </location>
</feature>
<dbReference type="InterPro" id="IPR009612">
    <property type="entry name" value="IcmF-rel"/>
</dbReference>
<comment type="caution">
    <text evidence="6">The sequence shown here is derived from an EMBL/GenBank/DDBJ whole genome shotgun (WGS) entry which is preliminary data.</text>
</comment>
<sequence>MRVFLAILRFFVSVYFVLPVVTLILSVCVWFFSPYIGTEAFRPFDEPFGRWIFILVLWVLCVITLLIVFLVRKFDEKAVETKIVEQVSEKEPENEVVAEEMKELKDKLRRAIAKLRTKGGKSLYQLPWYIMIGPPGAGKTTAIANSGLNFPLAEEFGKEAIGGVGGTRNCDWWFTDEAVLIDTAGRYTTQESDAEADNLGWQGFLAMLKRHRIRQPINGAIIAISLSDLSMQDEQTQKAHAKAIRRRLAELREKLGVRFPVYVLFTKADMIAGFAEFFDNLGKEDREQVWGFTLPIPKGQKDQPLAAFDGEFVALLTRLNAQMIERMQTETDPQRRSLIAGFPAQLASVRETAKMFLTEVFQENSYDKRQLWRGVYFTSGTQEGTPIDRLMMGMARTFGIGRQAIGSGRGTGRSYFLTRLFGEVLFPEAGLVSADDKVERRYRAMKWGGVVATLVVALAMGGLWARSYFGNLELLAGVEKSVTDYQAAMAQVPGNPIADSDPSITLPALNILRAMPVNPIPPTVDPAAASPFDPEARLEWGLYTGAGLANQTGISYRASLNTIFLPRLLLRLETVMQSSINAPETLYDTLKVYLMLGLQGPMNAEEIRSFMEADWSLMYPGSENAQLRADLMFHLDALISQPMQDIGLNGPLVEQVQGILAQMPVATRVYNSIIHSPEAEAIPAWRLTDIGGPNLEKAFVRTSGRPMNEGIEGIFTWDGFNKVFKEQALSVSETIQKEGWVLGPKVKMDQSPQALNAITRDVLDLYYNDFISLYDGVLGDLDVIPMASIKQAVEVTNILSGPTSPIVNILNAVDKETTLTQSRAVVPVDTGVLTQEAGQTAGQDVVEDIFSVRQRQLIAALNSAAEAAGQPPPKPPGSIVEERFAWLHQLVLRPEGQASQLDNLIAAMVQVYQDLNKIAFRGNSADPNAGTDSLAALQQAAQQVQGPLARWASQITTGGAGITAEGTRAAINTAWSSDVLPFCTQVTGAGYPFVKGAAADTGLADFAKLFGPGGLIDAFMTGPVKDMIDTSAKPWKWKPVNGTDLGMAPEALAKLEAAADIKAAFFAGGPAPAVNFQMTPVALDPNAKSVTLTVDGTNLEFAQDAGQPLPTAVTWPGSVGVAQIVFDPPLNGAESGVRKDGPWGWFRLLDSAEVRSTNAPDRRRIIFNVGGRIAIFEMQMSSVNNAFALPAMKAFSCPQSF</sequence>
<evidence type="ECO:0000259" key="5">
    <source>
        <dbReference type="Pfam" id="PF21070"/>
    </source>
</evidence>
<gene>
    <name evidence="6" type="primary">tssM</name>
    <name evidence="6" type="ORF">GV832_14665</name>
</gene>
<feature type="transmembrane region" description="Helical" evidence="1">
    <location>
        <begin position="447"/>
        <end position="465"/>
    </location>
</feature>
<dbReference type="EMBL" id="JAABNR010000013">
    <property type="protein sequence ID" value="NBZ88833.1"/>
    <property type="molecule type" value="Genomic_DNA"/>
</dbReference>
<proteinExistence type="predicted"/>
<dbReference type="SUPFAM" id="SSF52540">
    <property type="entry name" value="P-loop containing nucleoside triphosphate hydrolases"/>
    <property type="match status" value="1"/>
</dbReference>
<accession>A0AAE5BX19</accession>
<dbReference type="Pfam" id="PF21070">
    <property type="entry name" value="IcmF_helical"/>
    <property type="match status" value="1"/>
</dbReference>
<dbReference type="InterPro" id="IPR053156">
    <property type="entry name" value="T6SS_TssM-like"/>
</dbReference>
<feature type="domain" description="Type VI secretion system component TssM1 N-terminal" evidence="4">
    <location>
        <begin position="195"/>
        <end position="452"/>
    </location>
</feature>
<dbReference type="NCBIfam" id="TIGR03348">
    <property type="entry name" value="VI_IcmF"/>
    <property type="match status" value="1"/>
</dbReference>
<dbReference type="InterPro" id="IPR048677">
    <property type="entry name" value="TssM1_hel"/>
</dbReference>
<evidence type="ECO:0000313" key="6">
    <source>
        <dbReference type="EMBL" id="NBZ88833.1"/>
    </source>
</evidence>
<evidence type="ECO:0000256" key="1">
    <source>
        <dbReference type="SAM" id="Phobius"/>
    </source>
</evidence>
<keyword evidence="1" id="KW-0812">Transmembrane</keyword>
<evidence type="ECO:0000259" key="3">
    <source>
        <dbReference type="Pfam" id="PF06761"/>
    </source>
</evidence>
<feature type="transmembrane region" description="Helical" evidence="1">
    <location>
        <begin position="52"/>
        <end position="71"/>
    </location>
</feature>
<feature type="domain" description="Type VI secretion system IcmF C-terminal" evidence="2">
    <location>
        <begin position="1076"/>
        <end position="1181"/>
    </location>
</feature>
<dbReference type="Pfam" id="PF06761">
    <property type="entry name" value="IcmF-related"/>
    <property type="match status" value="1"/>
</dbReference>
<name>A0AAE5BX19_9RHOB</name>
<dbReference type="InterPro" id="IPR025743">
    <property type="entry name" value="TssM1_N"/>
</dbReference>
<dbReference type="Pfam" id="PF06744">
    <property type="entry name" value="IcmF_C"/>
    <property type="match status" value="1"/>
</dbReference>
<evidence type="ECO:0000313" key="7">
    <source>
        <dbReference type="Proteomes" id="UP001193501"/>
    </source>
</evidence>
<protein>
    <submittedName>
        <fullName evidence="6">Type VI secretion system membrane subunit TssM</fullName>
    </submittedName>
</protein>
<dbReference type="InterPro" id="IPR017731">
    <property type="entry name" value="TssM1-like"/>
</dbReference>
<dbReference type="InterPro" id="IPR010623">
    <property type="entry name" value="IcmF_C"/>
</dbReference>
<feature type="domain" description="IcmF-related" evidence="3">
    <location>
        <begin position="506"/>
        <end position="818"/>
    </location>
</feature>
<dbReference type="CDD" id="cd00882">
    <property type="entry name" value="Ras_like_GTPase"/>
    <property type="match status" value="1"/>
</dbReference>
<evidence type="ECO:0000259" key="4">
    <source>
        <dbReference type="Pfam" id="PF14331"/>
    </source>
</evidence>
<keyword evidence="1" id="KW-1133">Transmembrane helix</keyword>